<dbReference type="AlphaFoldDB" id="A0AAD9KSF9"/>
<comment type="caution">
    <text evidence="2">The sequence shown here is derived from an EMBL/GenBank/DDBJ whole genome shotgun (WGS) entry which is preliminary data.</text>
</comment>
<feature type="compositionally biased region" description="Pro residues" evidence="1">
    <location>
        <begin position="44"/>
        <end position="74"/>
    </location>
</feature>
<organism evidence="2 3">
    <name type="scientific">Ridgeia piscesae</name>
    <name type="common">Tubeworm</name>
    <dbReference type="NCBI Taxonomy" id="27915"/>
    <lineage>
        <taxon>Eukaryota</taxon>
        <taxon>Metazoa</taxon>
        <taxon>Spiralia</taxon>
        <taxon>Lophotrochozoa</taxon>
        <taxon>Annelida</taxon>
        <taxon>Polychaeta</taxon>
        <taxon>Sedentaria</taxon>
        <taxon>Canalipalpata</taxon>
        <taxon>Sabellida</taxon>
        <taxon>Siboglinidae</taxon>
        <taxon>Ridgeia</taxon>
    </lineage>
</organism>
<name>A0AAD9KSF9_RIDPI</name>
<evidence type="ECO:0000313" key="2">
    <source>
        <dbReference type="EMBL" id="KAK2176534.1"/>
    </source>
</evidence>
<reference evidence="2" key="1">
    <citation type="journal article" date="2023" name="Mol. Biol. Evol.">
        <title>Third-Generation Sequencing Reveals the Adaptive Role of the Epigenome in Three Deep-Sea Polychaetes.</title>
        <authorList>
            <person name="Perez M."/>
            <person name="Aroh O."/>
            <person name="Sun Y."/>
            <person name="Lan Y."/>
            <person name="Juniper S.K."/>
            <person name="Young C.R."/>
            <person name="Angers B."/>
            <person name="Qian P.Y."/>
        </authorList>
    </citation>
    <scope>NUCLEOTIDE SEQUENCE</scope>
    <source>
        <strain evidence="2">R07B-5</strain>
    </source>
</reference>
<accession>A0AAD9KSF9</accession>
<evidence type="ECO:0000256" key="1">
    <source>
        <dbReference type="SAM" id="MobiDB-lite"/>
    </source>
</evidence>
<evidence type="ECO:0000313" key="3">
    <source>
        <dbReference type="Proteomes" id="UP001209878"/>
    </source>
</evidence>
<sequence>METLTEQKLREMEAEMSRFEEEISVPKASSPPSVGVTCSAAPKLLPPPPPPLGLRPPPPPPGGLPPARPPPSFVPPQLRGRSLPNQQRPFSPMTGMPPNLPTNMAMGQWHAGEMSVPRPMAPPGYLGDHMLQPPWHGAAANTGNHAQISASPVIIEKPKVVYSAPPVKNKLAKKTKTRKGASVTQPKVPAGVTVEVESSSSQAQTSGVAPGIEVNVPMEKIVAERVRMDPTAMGSTQEEPEVLDGDVTRKEKKAKKRKFVRMAAGEIWEDPTLAEWETGEEMEVKY</sequence>
<feature type="region of interest" description="Disordered" evidence="1">
    <location>
        <begin position="1"/>
        <end position="105"/>
    </location>
</feature>
<gene>
    <name evidence="2" type="ORF">NP493_657g00043</name>
</gene>
<feature type="compositionally biased region" description="Basic and acidic residues" evidence="1">
    <location>
        <begin position="1"/>
        <end position="21"/>
    </location>
</feature>
<proteinExistence type="predicted"/>
<keyword evidence="3" id="KW-1185">Reference proteome</keyword>
<dbReference type="Proteomes" id="UP001209878">
    <property type="component" value="Unassembled WGS sequence"/>
</dbReference>
<feature type="region of interest" description="Disordered" evidence="1">
    <location>
        <begin position="171"/>
        <end position="191"/>
    </location>
</feature>
<protein>
    <submittedName>
        <fullName evidence="2">Uncharacterized protein</fullName>
    </submittedName>
</protein>
<feature type="region of interest" description="Disordered" evidence="1">
    <location>
        <begin position="229"/>
        <end position="256"/>
    </location>
</feature>
<dbReference type="EMBL" id="JAODUO010000658">
    <property type="protein sequence ID" value="KAK2176534.1"/>
    <property type="molecule type" value="Genomic_DNA"/>
</dbReference>